<dbReference type="GO" id="GO:0016853">
    <property type="term" value="F:isomerase activity"/>
    <property type="evidence" value="ECO:0007669"/>
    <property type="project" value="TreeGrafter"/>
</dbReference>
<keyword evidence="3" id="KW-1185">Reference proteome</keyword>
<dbReference type="InterPro" id="IPR003719">
    <property type="entry name" value="Phenazine_PhzF-like"/>
</dbReference>
<dbReference type="PANTHER" id="PTHR13774">
    <property type="entry name" value="PHENAZINE BIOSYNTHESIS PROTEIN"/>
    <property type="match status" value="1"/>
</dbReference>
<name>A0A895XK39_9ACTN</name>
<organism evidence="2 3">
    <name type="scientific">Natronoglycomyces albus</name>
    <dbReference type="NCBI Taxonomy" id="2811108"/>
    <lineage>
        <taxon>Bacteria</taxon>
        <taxon>Bacillati</taxon>
        <taxon>Actinomycetota</taxon>
        <taxon>Actinomycetes</taxon>
        <taxon>Glycomycetales</taxon>
        <taxon>Glycomycetaceae</taxon>
        <taxon>Natronoglycomyces</taxon>
    </lineage>
</organism>
<reference evidence="2" key="1">
    <citation type="submission" date="2021-02" db="EMBL/GenBank/DDBJ databases">
        <title>Natronoglycomyces albus gen. nov., sp. nov, a haloalkaliphilic actinobacterium from a soda solonchak soil.</title>
        <authorList>
            <person name="Sorokin D.Y."/>
            <person name="Khijniak T.V."/>
            <person name="Zakharycheva A.P."/>
            <person name="Boueva O.V."/>
            <person name="Ariskina E.V."/>
            <person name="Hahnke R.L."/>
            <person name="Bunk B."/>
            <person name="Sproer C."/>
            <person name="Schumann P."/>
            <person name="Evtushenko L.I."/>
            <person name="Kublanov I.V."/>
        </authorList>
    </citation>
    <scope>NUCLEOTIDE SEQUENCE</scope>
    <source>
        <strain evidence="2">DSM 106290</strain>
    </source>
</reference>
<dbReference type="RefSeq" id="WP_213170182.1">
    <property type="nucleotide sequence ID" value="NZ_CP070496.1"/>
</dbReference>
<dbReference type="SUPFAM" id="SSF54506">
    <property type="entry name" value="Diaminopimelate epimerase-like"/>
    <property type="match status" value="1"/>
</dbReference>
<evidence type="ECO:0000256" key="1">
    <source>
        <dbReference type="PIRSR" id="PIRSR016184-1"/>
    </source>
</evidence>
<evidence type="ECO:0000313" key="3">
    <source>
        <dbReference type="Proteomes" id="UP000662939"/>
    </source>
</evidence>
<dbReference type="Gene3D" id="3.10.310.10">
    <property type="entry name" value="Diaminopimelate Epimerase, Chain A, domain 1"/>
    <property type="match status" value="2"/>
</dbReference>
<evidence type="ECO:0000313" key="2">
    <source>
        <dbReference type="EMBL" id="QSB04182.1"/>
    </source>
</evidence>
<dbReference type="GO" id="GO:0005737">
    <property type="term" value="C:cytoplasm"/>
    <property type="evidence" value="ECO:0007669"/>
    <property type="project" value="TreeGrafter"/>
</dbReference>
<dbReference type="AlphaFoldDB" id="A0A895XK39"/>
<dbReference type="Pfam" id="PF02567">
    <property type="entry name" value="PhzC-PhzF"/>
    <property type="match status" value="1"/>
</dbReference>
<dbReference type="EMBL" id="CP070496">
    <property type="protein sequence ID" value="QSB04182.1"/>
    <property type="molecule type" value="Genomic_DNA"/>
</dbReference>
<dbReference type="Proteomes" id="UP000662939">
    <property type="component" value="Chromosome"/>
</dbReference>
<dbReference type="PIRSF" id="PIRSF016184">
    <property type="entry name" value="PhzC_PhzF"/>
    <property type="match status" value="1"/>
</dbReference>
<gene>
    <name evidence="2" type="ORF">JQS30_10190</name>
</gene>
<dbReference type="PANTHER" id="PTHR13774:SF32">
    <property type="entry name" value="ANTISENSE-ENHANCING SEQUENCE 1"/>
    <property type="match status" value="1"/>
</dbReference>
<sequence length="293" mass="31259">MTRDISRTFQQIDVFGSAPFAGNPVAVVVDGEGLTTTQMATVSAWTNLSECTFLLPPTTAEADYRVRIFSLSNELPFAGHPTLGSARAWLAAGGQPRNDDVVVQECAAGLVPVRYDGEELAFAAPALVRTGEVSPEFLRYVISMLGVEDDDVVDAAWVDNGPGWVGVLLRSADKVLSVEPKPTDVALPEFASPYRPHVGVVGFHGDGHECAYEVRAFFADNSGGIREDPVTGSLNASVAQWMIDSGRVSAPYTASQGTRLDRSGRINVNVADGELWIGGRTTIAIRGHIDIPS</sequence>
<feature type="active site" evidence="1">
    <location>
        <position position="50"/>
    </location>
</feature>
<protein>
    <submittedName>
        <fullName evidence="2">PhzF family phenazine biosynthesis protein</fullName>
    </submittedName>
</protein>
<dbReference type="NCBIfam" id="TIGR00654">
    <property type="entry name" value="PhzF_family"/>
    <property type="match status" value="1"/>
</dbReference>
<proteinExistence type="predicted"/>
<accession>A0A895XK39</accession>
<dbReference type="KEGG" id="nav:JQS30_10190"/>